<dbReference type="InterPro" id="IPR006311">
    <property type="entry name" value="TAT_signal"/>
</dbReference>
<dbReference type="Gene3D" id="1.50.10.100">
    <property type="entry name" value="Chondroitin AC/alginate lyase"/>
    <property type="match status" value="1"/>
</dbReference>
<dbReference type="NCBIfam" id="TIGR01409">
    <property type="entry name" value="TAT_signal_seq"/>
    <property type="match status" value="1"/>
</dbReference>
<feature type="compositionally biased region" description="Pro residues" evidence="5">
    <location>
        <begin position="1"/>
        <end position="10"/>
    </location>
</feature>
<dbReference type="InterPro" id="IPR012970">
    <property type="entry name" value="Lyase_8_alpha_N"/>
</dbReference>
<dbReference type="Pfam" id="PF08124">
    <property type="entry name" value="Lyase_8_N"/>
    <property type="match status" value="1"/>
</dbReference>
<dbReference type="SUPFAM" id="SSF48230">
    <property type="entry name" value="Chondroitin AC/alginate lyase"/>
    <property type="match status" value="1"/>
</dbReference>
<dbReference type="SUPFAM" id="SSF74650">
    <property type="entry name" value="Galactose mutarotase-like"/>
    <property type="match status" value="1"/>
</dbReference>
<dbReference type="InterPro" id="IPR038970">
    <property type="entry name" value="Lyase_8"/>
</dbReference>
<dbReference type="Pfam" id="PF02278">
    <property type="entry name" value="Lyase_8"/>
    <property type="match status" value="1"/>
</dbReference>
<dbReference type="AlphaFoldDB" id="A0AA90NJD0"/>
<keyword evidence="3 8" id="KW-0456">Lyase</keyword>
<dbReference type="InterPro" id="IPR003159">
    <property type="entry name" value="Lyase_8_central_dom"/>
</dbReference>
<dbReference type="PANTHER" id="PTHR38481">
    <property type="entry name" value="HYALURONATE LYASE"/>
    <property type="match status" value="1"/>
</dbReference>
<dbReference type="GO" id="GO:0016837">
    <property type="term" value="F:carbon-oxygen lyase activity, acting on polysaccharides"/>
    <property type="evidence" value="ECO:0007669"/>
    <property type="project" value="UniProtKB-ARBA"/>
</dbReference>
<gene>
    <name evidence="8" type="ORF">Q7X28_19350</name>
</gene>
<dbReference type="InterPro" id="IPR014718">
    <property type="entry name" value="GH-type_carb-bd"/>
</dbReference>
<feature type="active site" evidence="4">
    <location>
        <position position="384"/>
    </location>
</feature>
<protein>
    <submittedName>
        <fullName evidence="8">Polysaccharide lyase family 8 super-sandwich domain-containing protein</fullName>
    </submittedName>
</protein>
<comment type="caution">
    <text evidence="8">The sequence shown here is derived from an EMBL/GenBank/DDBJ whole genome shotgun (WGS) entry which is preliminary data.</text>
</comment>
<keyword evidence="9" id="KW-1185">Reference proteome</keyword>
<evidence type="ECO:0000313" key="9">
    <source>
        <dbReference type="Proteomes" id="UP001178281"/>
    </source>
</evidence>
<dbReference type="RefSeq" id="WP_305112541.1">
    <property type="nucleotide sequence ID" value="NZ_JAUTIX010000008.1"/>
</dbReference>
<feature type="active site" evidence="4">
    <location>
        <position position="393"/>
    </location>
</feature>
<dbReference type="Gene3D" id="2.70.98.10">
    <property type="match status" value="1"/>
</dbReference>
<dbReference type="InterPro" id="IPR011071">
    <property type="entry name" value="Lyase_8-like_C"/>
</dbReference>
<dbReference type="InterPro" id="IPR011013">
    <property type="entry name" value="Gal_mutarotase_sf_dom"/>
</dbReference>
<dbReference type="GO" id="GO:0005975">
    <property type="term" value="P:carbohydrate metabolic process"/>
    <property type="evidence" value="ECO:0007669"/>
    <property type="project" value="InterPro"/>
</dbReference>
<dbReference type="PROSITE" id="PS51318">
    <property type="entry name" value="TAT"/>
    <property type="match status" value="1"/>
</dbReference>
<evidence type="ECO:0000256" key="1">
    <source>
        <dbReference type="ARBA" id="ARBA00006699"/>
    </source>
</evidence>
<dbReference type="SUPFAM" id="SSF49863">
    <property type="entry name" value="Hyaluronate lyase-like, C-terminal domain"/>
    <property type="match status" value="1"/>
</dbReference>
<proteinExistence type="inferred from homology"/>
<dbReference type="PANTHER" id="PTHR38481:SF1">
    <property type="entry name" value="HYALURONATE LYASE"/>
    <property type="match status" value="1"/>
</dbReference>
<organism evidence="8 9">
    <name type="scientific">Tsukamurella strandjordii</name>
    <dbReference type="NCBI Taxonomy" id="147577"/>
    <lineage>
        <taxon>Bacteria</taxon>
        <taxon>Bacillati</taxon>
        <taxon>Actinomycetota</taxon>
        <taxon>Actinomycetes</taxon>
        <taxon>Mycobacteriales</taxon>
        <taxon>Tsukamurellaceae</taxon>
        <taxon>Tsukamurella</taxon>
    </lineage>
</organism>
<dbReference type="Gene3D" id="2.60.220.10">
    <property type="entry name" value="Polysaccharide lyase family 8-like, C-terminal"/>
    <property type="match status" value="1"/>
</dbReference>
<sequence length="899" mass="95657">MAAVNSPPPPECDRKNPPRVAGESRTESPADYYRFLRTVHYKIGLRSSRSGRPCSVVTFLTMPERCLQPSGSRSGQSSACIDAADVTAVVATDQRSLSMSDTQPAGDVRGTTRRNFLRAVAVAGGAVAITAGGATMASPANAATGFDGVIEGYRDILTGFNRTAAFTDLIREYDEGIASKLAQLPKMVQDLGVPAKTVSREYEMRVRIAFTELGNVAVAYGVAGSAYFQKPDHASVVAELTDKLVTVCNGIYSGANWWELEIGTSEAIATVVTMLKVFPAQIPPATSGGKTIDRDALITSAASRARYFCPNPEYRRFGNYLETGANRGAKAMIAIVCGAILGDAIYFEKGRQAFADEDSAGKDSIFKYVTQRDGFYLDGGFIQHVNVPYTGGYGVVLARMISRYVTVMSRYGAGGLNDETKKFILAMCKNSYASLIWEGRMFDSVHGRFVGNGGVVASKHWLLAGSLIGAELGSPEVLQSATASNSSLTQKGIVSLPERGHIAWAQERAAAAPAVPAVDRFVLMNSMDRAFASRSGWSFTVALSSTRIARREYGNNENAKSWYQGDGFVFLCTKADPGQFGEEFWPTVDSQLLPGTTVTSQARVPEFRENGTISPAGASPWAGGAALPEHAVGTQGMQLTNDLRTMSVRKSWFVGKTGILCLGSDLKRLNGYTGDVYTVLDNRGFAAGAAPRILVDGQPVDAPQWKEVQCTTVAIEGQVGYRFLAPRKVRVISGARTGNWAEVTKGSSTDNITRHYVTLVLVHGADGDGYEYWITPGAGTAAGLDAANIRRSAALHYGPLDPDGTTVGMHAFTAVKEVGVAEATGPCAVVITRTASGYDVSITDPTRTVGALTVTLHKFAGTGLTSSDPKIQVSGTTSLTLTCNLQGSLGMPVAARLSR</sequence>
<keyword evidence="2" id="KW-0732">Signal</keyword>
<evidence type="ECO:0000259" key="7">
    <source>
        <dbReference type="Pfam" id="PF08124"/>
    </source>
</evidence>
<dbReference type="InterPro" id="IPR019546">
    <property type="entry name" value="TAT_signal_bac_arc"/>
</dbReference>
<evidence type="ECO:0000256" key="3">
    <source>
        <dbReference type="ARBA" id="ARBA00023239"/>
    </source>
</evidence>
<feature type="active site" evidence="4">
    <location>
        <position position="448"/>
    </location>
</feature>
<evidence type="ECO:0000256" key="4">
    <source>
        <dbReference type="PIRSR" id="PIRSR638970-1"/>
    </source>
</evidence>
<name>A0AA90NJD0_9ACTN</name>
<dbReference type="GO" id="GO:0005576">
    <property type="term" value="C:extracellular region"/>
    <property type="evidence" value="ECO:0007669"/>
    <property type="project" value="InterPro"/>
</dbReference>
<feature type="region of interest" description="Disordered" evidence="5">
    <location>
        <begin position="1"/>
        <end position="27"/>
    </location>
</feature>
<evidence type="ECO:0000313" key="8">
    <source>
        <dbReference type="EMBL" id="MDP0400078.1"/>
    </source>
</evidence>
<dbReference type="InterPro" id="IPR008929">
    <property type="entry name" value="Chondroitin_lyas"/>
</dbReference>
<evidence type="ECO:0000256" key="5">
    <source>
        <dbReference type="SAM" id="MobiDB-lite"/>
    </source>
</evidence>
<dbReference type="EMBL" id="JAUTIX010000008">
    <property type="protein sequence ID" value="MDP0400078.1"/>
    <property type="molecule type" value="Genomic_DNA"/>
</dbReference>
<accession>A0AA90NJD0</accession>
<comment type="similarity">
    <text evidence="1">Belongs to the polysaccharide lyase 8 family.</text>
</comment>
<evidence type="ECO:0000259" key="6">
    <source>
        <dbReference type="Pfam" id="PF02278"/>
    </source>
</evidence>
<evidence type="ECO:0000256" key="2">
    <source>
        <dbReference type="ARBA" id="ARBA00022729"/>
    </source>
</evidence>
<feature type="domain" description="Polysaccharide lyase family 8 central" evidence="6">
    <location>
        <begin position="525"/>
        <end position="778"/>
    </location>
</feature>
<dbReference type="Proteomes" id="UP001178281">
    <property type="component" value="Unassembled WGS sequence"/>
</dbReference>
<reference evidence="8" key="1">
    <citation type="submission" date="2023-08" db="EMBL/GenBank/DDBJ databases">
        <title>The draft genome of Tsukamurella strandjordii strain 050030.</title>
        <authorList>
            <person name="Zhao F."/>
            <person name="Feng Y."/>
            <person name="Zong Z."/>
        </authorList>
    </citation>
    <scope>NUCLEOTIDE SEQUENCE</scope>
    <source>
        <strain evidence="8">050030</strain>
    </source>
</reference>
<dbReference type="GO" id="GO:0030246">
    <property type="term" value="F:carbohydrate binding"/>
    <property type="evidence" value="ECO:0007669"/>
    <property type="project" value="InterPro"/>
</dbReference>
<feature type="compositionally biased region" description="Basic and acidic residues" evidence="5">
    <location>
        <begin position="11"/>
        <end position="27"/>
    </location>
</feature>
<feature type="domain" description="Polysaccharide lyase 8 N-terminal alpha-helical" evidence="7">
    <location>
        <begin position="200"/>
        <end position="450"/>
    </location>
</feature>